<evidence type="ECO:0000313" key="2">
    <source>
        <dbReference type="Proteomes" id="UP000012073"/>
    </source>
</evidence>
<accession>R7QML5</accession>
<dbReference type="GeneID" id="17326969"/>
<dbReference type="RefSeq" id="XP_005719255.1">
    <property type="nucleotide sequence ID" value="XM_005719198.1"/>
</dbReference>
<dbReference type="Proteomes" id="UP000012073">
    <property type="component" value="Unassembled WGS sequence"/>
</dbReference>
<protein>
    <submittedName>
        <fullName evidence="1">Uncharacterized protein</fullName>
    </submittedName>
</protein>
<organism evidence="1 2">
    <name type="scientific">Chondrus crispus</name>
    <name type="common">Carrageen Irish moss</name>
    <name type="synonym">Polymorpha crispa</name>
    <dbReference type="NCBI Taxonomy" id="2769"/>
    <lineage>
        <taxon>Eukaryota</taxon>
        <taxon>Rhodophyta</taxon>
        <taxon>Florideophyceae</taxon>
        <taxon>Rhodymeniophycidae</taxon>
        <taxon>Gigartinales</taxon>
        <taxon>Gigartinaceae</taxon>
        <taxon>Chondrus</taxon>
    </lineage>
</organism>
<keyword evidence="2" id="KW-1185">Reference proteome</keyword>
<sequence length="402" mass="42296">MTVKNDEMRFPLIFTCTVHTTRHTTPRRTLSITSNHILTSVSTNSHSIATPAASLRRTRSAENLQHVPYIFLRTSSPLGIASAAPRRCTHNPAAATASFNASSNLIPLATPAAKYPVSVSPAPVVSTTLSTLLAATLLTWPSASTYLTPFSPSVTTTRPCFAHLFLNSLSRSSISPSPSIPFPLNSQNSVSFITATSTRRHASSPRENALPAAGTGLGFSTTVAPTCFASAATALVTSPSISSCSTTTAPRIASLNRSSPRYTPLAPATTTMLLPPFSSTITYAVPVFSLSCLCTSFVSTPSDSSLAKSGSPSFPMAPASWHPDMPLSAVATATFAPLPPRVGPLRVASTVSPGAGYVRVDRVMSPLIDETTSTRVVQRFSIATCKAKKRHTSFSLRGCARP</sequence>
<dbReference type="KEGG" id="ccp:CHC_T00006629001"/>
<reference evidence="2" key="1">
    <citation type="journal article" date="2013" name="Proc. Natl. Acad. Sci. U.S.A.">
        <title>Genome structure and metabolic features in the red seaweed Chondrus crispus shed light on evolution of the Archaeplastida.</title>
        <authorList>
            <person name="Collen J."/>
            <person name="Porcel B."/>
            <person name="Carre W."/>
            <person name="Ball S.G."/>
            <person name="Chaparro C."/>
            <person name="Tonon T."/>
            <person name="Barbeyron T."/>
            <person name="Michel G."/>
            <person name="Noel B."/>
            <person name="Valentin K."/>
            <person name="Elias M."/>
            <person name="Artiguenave F."/>
            <person name="Arun A."/>
            <person name="Aury J.M."/>
            <person name="Barbosa-Neto J.F."/>
            <person name="Bothwell J.H."/>
            <person name="Bouget F.Y."/>
            <person name="Brillet L."/>
            <person name="Cabello-Hurtado F."/>
            <person name="Capella-Gutierrez S."/>
            <person name="Charrier B."/>
            <person name="Cladiere L."/>
            <person name="Cock J.M."/>
            <person name="Coelho S.M."/>
            <person name="Colleoni C."/>
            <person name="Czjzek M."/>
            <person name="Da Silva C."/>
            <person name="Delage L."/>
            <person name="Denoeud F."/>
            <person name="Deschamps P."/>
            <person name="Dittami S.M."/>
            <person name="Gabaldon T."/>
            <person name="Gachon C.M."/>
            <person name="Groisillier A."/>
            <person name="Herve C."/>
            <person name="Jabbari K."/>
            <person name="Katinka M."/>
            <person name="Kloareg B."/>
            <person name="Kowalczyk N."/>
            <person name="Labadie K."/>
            <person name="Leblanc C."/>
            <person name="Lopez P.J."/>
            <person name="McLachlan D.H."/>
            <person name="Meslet-Cladiere L."/>
            <person name="Moustafa A."/>
            <person name="Nehr Z."/>
            <person name="Nyvall Collen P."/>
            <person name="Panaud O."/>
            <person name="Partensky F."/>
            <person name="Poulain J."/>
            <person name="Rensing S.A."/>
            <person name="Rousvoal S."/>
            <person name="Samson G."/>
            <person name="Symeonidi A."/>
            <person name="Weissenbach J."/>
            <person name="Zambounis A."/>
            <person name="Wincker P."/>
            <person name="Boyen C."/>
        </authorList>
    </citation>
    <scope>NUCLEOTIDE SEQUENCE [LARGE SCALE GENOMIC DNA]</scope>
    <source>
        <strain evidence="2">cv. Stackhouse</strain>
    </source>
</reference>
<dbReference type="STRING" id="2769.R7QML5"/>
<name>R7QML5_CHOCR</name>
<evidence type="ECO:0000313" key="1">
    <source>
        <dbReference type="EMBL" id="CDF39344.1"/>
    </source>
</evidence>
<gene>
    <name evidence="1" type="ORF">CHC_T00006629001</name>
</gene>
<dbReference type="Gramene" id="CDF39344">
    <property type="protein sequence ID" value="CDF39344"/>
    <property type="gene ID" value="CHC_T00006629001"/>
</dbReference>
<proteinExistence type="predicted"/>
<dbReference type="AlphaFoldDB" id="R7QML5"/>
<dbReference type="EMBL" id="HG002022">
    <property type="protein sequence ID" value="CDF39344.1"/>
    <property type="molecule type" value="Genomic_DNA"/>
</dbReference>